<dbReference type="NCBIfam" id="TIGR01614">
    <property type="entry name" value="PME_inhib"/>
    <property type="match status" value="1"/>
</dbReference>
<evidence type="ECO:0000313" key="3">
    <source>
        <dbReference type="EMBL" id="RCV24314.1"/>
    </source>
</evidence>
<protein>
    <recommendedName>
        <fullName evidence="2">Pectinesterase inhibitor domain-containing protein</fullName>
    </recommendedName>
</protein>
<feature type="signal peptide" evidence="1">
    <location>
        <begin position="1"/>
        <end position="35"/>
    </location>
</feature>
<dbReference type="InterPro" id="IPR035513">
    <property type="entry name" value="Invertase/methylesterase_inhib"/>
</dbReference>
<reference evidence="3" key="2">
    <citation type="submission" date="2015-07" db="EMBL/GenBank/DDBJ databases">
        <authorList>
            <person name="Noorani M."/>
        </authorList>
    </citation>
    <scope>NUCLEOTIDE SEQUENCE</scope>
    <source>
        <strain evidence="3">Yugu1</strain>
    </source>
</reference>
<evidence type="ECO:0000256" key="1">
    <source>
        <dbReference type="SAM" id="SignalP"/>
    </source>
</evidence>
<keyword evidence="1" id="KW-0732">Signal</keyword>
<feature type="domain" description="Pectinesterase inhibitor" evidence="2">
    <location>
        <begin position="43"/>
        <end position="176"/>
    </location>
</feature>
<dbReference type="EMBL" id="CM003532">
    <property type="protein sequence ID" value="RCV24314.1"/>
    <property type="molecule type" value="Genomic_DNA"/>
</dbReference>
<sequence length="193" mass="20269">MATTLSIAPEANHKALLAALLCAAVTASFLPGSSAAAAPSSQLVSQTCRRTSNHRLCADLLRSSNRSSAATSVRELAVVAVTAARRSALRARMRALDLAHEGGGTVSCRLAARCAALYAVCLRAGAQAVGRVSTMPAYEHDGRAADAVSALRRFPEKCVGLFRERGIASPLERVSREVEEKLGVASEIVRLSR</sequence>
<dbReference type="Pfam" id="PF04043">
    <property type="entry name" value="PMEI"/>
    <property type="match status" value="1"/>
</dbReference>
<dbReference type="OrthoDB" id="692565at2759"/>
<dbReference type="GO" id="GO:0004857">
    <property type="term" value="F:enzyme inhibitor activity"/>
    <property type="evidence" value="ECO:0007669"/>
    <property type="project" value="InterPro"/>
</dbReference>
<dbReference type="KEGG" id="sita:101756521"/>
<accession>A0A368R2J6</accession>
<dbReference type="Gene3D" id="1.20.140.40">
    <property type="entry name" value="Invertase/pectin methylesterase inhibitor family protein"/>
    <property type="match status" value="1"/>
</dbReference>
<dbReference type="InterPro" id="IPR006501">
    <property type="entry name" value="Pectinesterase_inhib_dom"/>
</dbReference>
<name>A0A368R2J6_SETIT</name>
<dbReference type="SUPFAM" id="SSF101148">
    <property type="entry name" value="Plant invertase/pectin methylesterase inhibitor"/>
    <property type="match status" value="1"/>
</dbReference>
<reference evidence="3" key="1">
    <citation type="journal article" date="2012" name="Nat. Biotechnol.">
        <title>Reference genome sequence of the model plant Setaria.</title>
        <authorList>
            <person name="Bennetzen J.L."/>
            <person name="Schmutz J."/>
            <person name="Wang H."/>
            <person name="Percifield R."/>
            <person name="Hawkins J."/>
            <person name="Pontaroli A.C."/>
            <person name="Estep M."/>
            <person name="Feng L."/>
            <person name="Vaughn J.N."/>
            <person name="Grimwood J."/>
            <person name="Jenkins J."/>
            <person name="Barry K."/>
            <person name="Lindquist E."/>
            <person name="Hellsten U."/>
            <person name="Deshpande S."/>
            <person name="Wang X."/>
            <person name="Wu X."/>
            <person name="Mitros T."/>
            <person name="Triplett J."/>
            <person name="Yang X."/>
            <person name="Ye C.Y."/>
            <person name="Mauro-Herrera M."/>
            <person name="Wang L."/>
            <person name="Li P."/>
            <person name="Sharma M."/>
            <person name="Sharma R."/>
            <person name="Ronald P.C."/>
            <person name="Panaud O."/>
            <person name="Kellogg E.A."/>
            <person name="Brutnell T.P."/>
            <person name="Doust A.N."/>
            <person name="Tuskan G.A."/>
            <person name="Rokhsar D."/>
            <person name="Devos K.M."/>
        </authorList>
    </citation>
    <scope>NUCLEOTIDE SEQUENCE [LARGE SCALE GENOMIC DNA]</scope>
    <source>
        <strain evidence="3">Yugu1</strain>
    </source>
</reference>
<dbReference type="AlphaFoldDB" id="A0A368R2J6"/>
<organism evidence="3">
    <name type="scientific">Setaria italica</name>
    <name type="common">Foxtail millet</name>
    <name type="synonym">Panicum italicum</name>
    <dbReference type="NCBI Taxonomy" id="4555"/>
    <lineage>
        <taxon>Eukaryota</taxon>
        <taxon>Viridiplantae</taxon>
        <taxon>Streptophyta</taxon>
        <taxon>Embryophyta</taxon>
        <taxon>Tracheophyta</taxon>
        <taxon>Spermatophyta</taxon>
        <taxon>Magnoliopsida</taxon>
        <taxon>Liliopsida</taxon>
        <taxon>Poales</taxon>
        <taxon>Poaceae</taxon>
        <taxon>PACMAD clade</taxon>
        <taxon>Panicoideae</taxon>
        <taxon>Panicodae</taxon>
        <taxon>Paniceae</taxon>
        <taxon>Cenchrinae</taxon>
        <taxon>Setaria</taxon>
    </lineage>
</organism>
<proteinExistence type="predicted"/>
<evidence type="ECO:0000259" key="2">
    <source>
        <dbReference type="Pfam" id="PF04043"/>
    </source>
</evidence>
<gene>
    <name evidence="3" type="ORF">SETIT_5G074600v2</name>
</gene>
<feature type="chain" id="PRO_5016644825" description="Pectinesterase inhibitor domain-containing protein" evidence="1">
    <location>
        <begin position="36"/>
        <end position="193"/>
    </location>
</feature>